<sequence>MRGILQRALLQHTPIEIIYMSQNGVLTQRNIQVLEIQETTIKAYCLLRNKKRTFKIDSILSAAVPRNKGVVKFAN</sequence>
<name>A0A4V3V7Q5_9BACI</name>
<protein>
    <recommendedName>
        <fullName evidence="3">WYL domain-containing protein</fullName>
    </recommendedName>
</protein>
<evidence type="ECO:0000313" key="2">
    <source>
        <dbReference type="Proteomes" id="UP000306477"/>
    </source>
</evidence>
<evidence type="ECO:0008006" key="3">
    <source>
        <dbReference type="Google" id="ProtNLM"/>
    </source>
</evidence>
<proteinExistence type="predicted"/>
<reference evidence="1 2" key="1">
    <citation type="journal article" date="2019" name="Indoor Air">
        <title>Impacts of indoor surface finishes on bacterial viability.</title>
        <authorList>
            <person name="Hu J."/>
            <person name="Maamar S.B."/>
            <person name="Glawe A.J."/>
            <person name="Gottel N."/>
            <person name="Gilbert J.A."/>
            <person name="Hartmann E.M."/>
        </authorList>
    </citation>
    <scope>NUCLEOTIDE SEQUENCE [LARGE SCALE GENOMIC DNA]</scope>
    <source>
        <strain evidence="1 2">AF060A6</strain>
    </source>
</reference>
<organism evidence="1 2">
    <name type="scientific">Bacillus timonensis</name>
    <dbReference type="NCBI Taxonomy" id="1033734"/>
    <lineage>
        <taxon>Bacteria</taxon>
        <taxon>Bacillati</taxon>
        <taxon>Bacillota</taxon>
        <taxon>Bacilli</taxon>
        <taxon>Bacillales</taxon>
        <taxon>Bacillaceae</taxon>
        <taxon>Bacillus</taxon>
    </lineage>
</organism>
<dbReference type="OrthoDB" id="2112405at2"/>
<dbReference type="Proteomes" id="UP000306477">
    <property type="component" value="Unassembled WGS sequence"/>
</dbReference>
<dbReference type="RefSeq" id="WP_136379865.1">
    <property type="nucleotide sequence ID" value="NZ_SLUB01000019.1"/>
</dbReference>
<dbReference type="STRING" id="1033734.GCA_000285535_03308"/>
<accession>A0A4V3V7Q5</accession>
<keyword evidence="2" id="KW-1185">Reference proteome</keyword>
<dbReference type="AlphaFoldDB" id="A0A4V3V7Q5"/>
<evidence type="ECO:0000313" key="1">
    <source>
        <dbReference type="EMBL" id="THE12243.1"/>
    </source>
</evidence>
<gene>
    <name evidence="1" type="ORF">E1I69_12050</name>
</gene>
<dbReference type="EMBL" id="SLUB01000019">
    <property type="protein sequence ID" value="THE12243.1"/>
    <property type="molecule type" value="Genomic_DNA"/>
</dbReference>
<comment type="caution">
    <text evidence="1">The sequence shown here is derived from an EMBL/GenBank/DDBJ whole genome shotgun (WGS) entry which is preliminary data.</text>
</comment>